<protein>
    <submittedName>
        <fullName evidence="4">Uncharacterized protein</fullName>
    </submittedName>
</protein>
<keyword evidence="2 3" id="KW-0040">ANK repeat</keyword>
<keyword evidence="5" id="KW-1185">Reference proteome</keyword>
<dbReference type="PANTHER" id="PTHR24171">
    <property type="entry name" value="ANKYRIN REPEAT DOMAIN-CONTAINING PROTEIN 39-RELATED"/>
    <property type="match status" value="1"/>
</dbReference>
<dbReference type="FunCoup" id="A0A6L2PJ10">
    <property type="interactions" value="128"/>
</dbReference>
<name>A0A6L2PJ10_COPFO</name>
<dbReference type="GO" id="GO:0031436">
    <property type="term" value="C:BRCA1-BARD1 complex"/>
    <property type="evidence" value="ECO:0007669"/>
    <property type="project" value="TreeGrafter"/>
</dbReference>
<dbReference type="OrthoDB" id="426293at2759"/>
<dbReference type="SMART" id="SM00248">
    <property type="entry name" value="ANK"/>
    <property type="match status" value="2"/>
</dbReference>
<dbReference type="EMBL" id="BLKM01000363">
    <property type="protein sequence ID" value="GFG32366.1"/>
    <property type="molecule type" value="Genomic_DNA"/>
</dbReference>
<evidence type="ECO:0000313" key="5">
    <source>
        <dbReference type="Proteomes" id="UP000502823"/>
    </source>
</evidence>
<dbReference type="InterPro" id="IPR002110">
    <property type="entry name" value="Ankyrin_rpt"/>
</dbReference>
<dbReference type="PROSITE" id="PS50088">
    <property type="entry name" value="ANK_REPEAT"/>
    <property type="match status" value="2"/>
</dbReference>
<evidence type="ECO:0000256" key="2">
    <source>
        <dbReference type="ARBA" id="ARBA00023043"/>
    </source>
</evidence>
<dbReference type="GO" id="GO:0004842">
    <property type="term" value="F:ubiquitin-protein transferase activity"/>
    <property type="evidence" value="ECO:0007669"/>
    <property type="project" value="TreeGrafter"/>
</dbReference>
<reference evidence="5" key="1">
    <citation type="submission" date="2020-01" db="EMBL/GenBank/DDBJ databases">
        <title>Draft genome sequence of the Termite Coptotermes fromosanus.</title>
        <authorList>
            <person name="Itakura S."/>
            <person name="Yosikawa Y."/>
            <person name="Umezawa K."/>
        </authorList>
    </citation>
    <scope>NUCLEOTIDE SEQUENCE [LARGE SCALE GENOMIC DNA]</scope>
</reference>
<proteinExistence type="predicted"/>
<dbReference type="GO" id="GO:0070531">
    <property type="term" value="C:BRCA1-A complex"/>
    <property type="evidence" value="ECO:0007669"/>
    <property type="project" value="TreeGrafter"/>
</dbReference>
<feature type="repeat" description="ANK" evidence="3">
    <location>
        <begin position="65"/>
        <end position="90"/>
    </location>
</feature>
<evidence type="ECO:0000313" key="4">
    <source>
        <dbReference type="EMBL" id="GFG32366.1"/>
    </source>
</evidence>
<dbReference type="GO" id="GO:0085020">
    <property type="term" value="P:protein K6-linked ubiquitination"/>
    <property type="evidence" value="ECO:0007669"/>
    <property type="project" value="TreeGrafter"/>
</dbReference>
<dbReference type="Proteomes" id="UP000502823">
    <property type="component" value="Unassembled WGS sequence"/>
</dbReference>
<dbReference type="PANTHER" id="PTHR24171:SF8">
    <property type="entry name" value="BRCA1-ASSOCIATED RING DOMAIN PROTEIN 1"/>
    <property type="match status" value="1"/>
</dbReference>
<evidence type="ECO:0000256" key="1">
    <source>
        <dbReference type="ARBA" id="ARBA00022737"/>
    </source>
</evidence>
<accession>A0A6L2PJ10</accession>
<dbReference type="Pfam" id="PF12796">
    <property type="entry name" value="Ank_2"/>
    <property type="match status" value="1"/>
</dbReference>
<organism evidence="4 5">
    <name type="scientific">Coptotermes formosanus</name>
    <name type="common">Formosan subterranean termite</name>
    <dbReference type="NCBI Taxonomy" id="36987"/>
    <lineage>
        <taxon>Eukaryota</taxon>
        <taxon>Metazoa</taxon>
        <taxon>Ecdysozoa</taxon>
        <taxon>Arthropoda</taxon>
        <taxon>Hexapoda</taxon>
        <taxon>Insecta</taxon>
        <taxon>Pterygota</taxon>
        <taxon>Neoptera</taxon>
        <taxon>Polyneoptera</taxon>
        <taxon>Dictyoptera</taxon>
        <taxon>Blattodea</taxon>
        <taxon>Blattoidea</taxon>
        <taxon>Termitoidae</taxon>
        <taxon>Rhinotermitidae</taxon>
        <taxon>Coptotermes</taxon>
    </lineage>
</organism>
<dbReference type="InParanoid" id="A0A6L2PJ10"/>
<comment type="caution">
    <text evidence="4">The sequence shown here is derived from an EMBL/GenBank/DDBJ whole genome shotgun (WGS) entry which is preliminary data.</text>
</comment>
<keyword evidence="1" id="KW-0677">Repeat</keyword>
<evidence type="ECO:0000256" key="3">
    <source>
        <dbReference type="PROSITE-ProRule" id="PRU00023"/>
    </source>
</evidence>
<dbReference type="SUPFAM" id="SSF48403">
    <property type="entry name" value="Ankyrin repeat"/>
    <property type="match status" value="1"/>
</dbReference>
<dbReference type="PROSITE" id="PS50297">
    <property type="entry name" value="ANK_REP_REGION"/>
    <property type="match status" value="2"/>
</dbReference>
<gene>
    <name evidence="4" type="ORF">Cfor_04346</name>
</gene>
<sequence>MSELVWGIKNGDLDQVKDIVEQKEIDVNKEIDGRPPLHYAADYGQGDVIQYLLSKGANVNAKDKHGISALLAAIWEGHTDCVKLLLEQGAVKDGSAPDGTSYVDAAEKEDIKQLLK</sequence>
<dbReference type="AlphaFoldDB" id="A0A6L2PJ10"/>
<dbReference type="InterPro" id="IPR036770">
    <property type="entry name" value="Ankyrin_rpt-contain_sf"/>
</dbReference>
<dbReference type="Gene3D" id="1.25.40.20">
    <property type="entry name" value="Ankyrin repeat-containing domain"/>
    <property type="match status" value="1"/>
</dbReference>
<feature type="repeat" description="ANK" evidence="3">
    <location>
        <begin position="32"/>
        <end position="64"/>
    </location>
</feature>